<dbReference type="AlphaFoldDB" id="A0AA36G4W4"/>
<feature type="non-terminal residue" evidence="6">
    <location>
        <position position="1"/>
    </location>
</feature>
<feature type="domain" description="Nematode cuticle collagen N-terminal" evidence="5">
    <location>
        <begin position="12"/>
        <end position="64"/>
    </location>
</feature>
<evidence type="ECO:0000256" key="2">
    <source>
        <dbReference type="ARBA" id="ARBA00022737"/>
    </source>
</evidence>
<dbReference type="EMBL" id="CATQJA010002657">
    <property type="protein sequence ID" value="CAJ0579544.1"/>
    <property type="molecule type" value="Genomic_DNA"/>
</dbReference>
<feature type="transmembrane region" description="Helical" evidence="4">
    <location>
        <begin position="12"/>
        <end position="36"/>
    </location>
</feature>
<proteinExistence type="predicted"/>
<protein>
    <recommendedName>
        <fullName evidence="5">Nematode cuticle collagen N-terminal domain-containing protein</fullName>
    </recommendedName>
</protein>
<sequence length="224" mass="24800">MDLDRKIAVYRLIGYLAVALATASTISICITIPILYTQVARARERSHEELDFCQHSIISVSSQLRRIDDAGGNRNRTVRHAYATVPPPPSATDPNARSAVPKAHVVLQELQDDRVAQVVLVSKANPETRENPRQNANFRPLHHALNVMPVLQVMTVHPGPRVNRGLRVVLVPVGRLGMPGSMGYRERLVLQELRVNLARQEHLVKTRWGISRSLAGLGQLVSSG</sequence>
<evidence type="ECO:0000256" key="1">
    <source>
        <dbReference type="ARBA" id="ARBA00011518"/>
    </source>
</evidence>
<organism evidence="6 7">
    <name type="scientific">Mesorhabditis spiculigera</name>
    <dbReference type="NCBI Taxonomy" id="96644"/>
    <lineage>
        <taxon>Eukaryota</taxon>
        <taxon>Metazoa</taxon>
        <taxon>Ecdysozoa</taxon>
        <taxon>Nematoda</taxon>
        <taxon>Chromadorea</taxon>
        <taxon>Rhabditida</taxon>
        <taxon>Rhabditina</taxon>
        <taxon>Rhabditomorpha</taxon>
        <taxon>Rhabditoidea</taxon>
        <taxon>Rhabditidae</taxon>
        <taxon>Mesorhabditinae</taxon>
        <taxon>Mesorhabditis</taxon>
    </lineage>
</organism>
<keyword evidence="3" id="KW-1015">Disulfide bond</keyword>
<evidence type="ECO:0000259" key="5">
    <source>
        <dbReference type="SMART" id="SM01088"/>
    </source>
</evidence>
<dbReference type="Pfam" id="PF01484">
    <property type="entry name" value="Col_cuticle_N"/>
    <property type="match status" value="1"/>
</dbReference>
<evidence type="ECO:0000256" key="4">
    <source>
        <dbReference type="SAM" id="Phobius"/>
    </source>
</evidence>
<comment type="subunit">
    <text evidence="1">Collagen polypeptide chains are complexed within the cuticle by disulfide bonds and other types of covalent cross-links.</text>
</comment>
<dbReference type="SMART" id="SM01088">
    <property type="entry name" value="Col_cuticle_N"/>
    <property type="match status" value="1"/>
</dbReference>
<dbReference type="Proteomes" id="UP001177023">
    <property type="component" value="Unassembled WGS sequence"/>
</dbReference>
<accession>A0AA36G4W4</accession>
<evidence type="ECO:0000313" key="7">
    <source>
        <dbReference type="Proteomes" id="UP001177023"/>
    </source>
</evidence>
<comment type="caution">
    <text evidence="6">The sequence shown here is derived from an EMBL/GenBank/DDBJ whole genome shotgun (WGS) entry which is preliminary data.</text>
</comment>
<name>A0AA36G4W4_9BILA</name>
<evidence type="ECO:0000313" key="6">
    <source>
        <dbReference type="EMBL" id="CAJ0579544.1"/>
    </source>
</evidence>
<dbReference type="InterPro" id="IPR002486">
    <property type="entry name" value="Col_cuticle_N"/>
</dbReference>
<gene>
    <name evidence="6" type="ORF">MSPICULIGERA_LOCUS17758</name>
</gene>
<keyword evidence="4" id="KW-0812">Transmembrane</keyword>
<evidence type="ECO:0000256" key="3">
    <source>
        <dbReference type="ARBA" id="ARBA00023157"/>
    </source>
</evidence>
<dbReference type="GO" id="GO:0042302">
    <property type="term" value="F:structural constituent of cuticle"/>
    <property type="evidence" value="ECO:0007669"/>
    <property type="project" value="InterPro"/>
</dbReference>
<reference evidence="6" key="1">
    <citation type="submission" date="2023-06" db="EMBL/GenBank/DDBJ databases">
        <authorList>
            <person name="Delattre M."/>
        </authorList>
    </citation>
    <scope>NUCLEOTIDE SEQUENCE</scope>
    <source>
        <strain evidence="6">AF72</strain>
    </source>
</reference>
<keyword evidence="7" id="KW-1185">Reference proteome</keyword>
<keyword evidence="4" id="KW-1133">Transmembrane helix</keyword>
<keyword evidence="4" id="KW-0472">Membrane</keyword>
<keyword evidence="2" id="KW-0677">Repeat</keyword>